<dbReference type="PATRIC" id="fig|698759.3.peg.8262"/>
<proteinExistence type="predicted"/>
<sequence>MTTTDPTDTAPTPRTASAPTPDAMAAPESAPALATLPDGRPIPLTTGDEGPMLESWLDFHRATLELKCAGLDDTQARTASAEPSELTLLGLVQHLTEVERNWFQRVFAGVDAPLVYEEETGYRLTPERGLDEALDIWRREVARSREVCAGHAPDSPGRVPDGQMMGGTQVSLRWILIHMIEEYARHNGHADILRERIDGVTGA</sequence>
<evidence type="ECO:0000313" key="2">
    <source>
        <dbReference type="EMBL" id="EKX61059.1"/>
    </source>
</evidence>
<evidence type="ECO:0008006" key="4">
    <source>
        <dbReference type="Google" id="ProtNLM"/>
    </source>
</evidence>
<dbReference type="Proteomes" id="UP000010411">
    <property type="component" value="Unassembled WGS sequence"/>
</dbReference>
<gene>
    <name evidence="2" type="ORF">STRIP9103_01975</name>
</gene>
<organism evidence="2 3">
    <name type="scientific">Streptomyces ipomoeae 91-03</name>
    <dbReference type="NCBI Taxonomy" id="698759"/>
    <lineage>
        <taxon>Bacteria</taxon>
        <taxon>Bacillati</taxon>
        <taxon>Actinomycetota</taxon>
        <taxon>Actinomycetes</taxon>
        <taxon>Kitasatosporales</taxon>
        <taxon>Streptomycetaceae</taxon>
        <taxon>Streptomyces</taxon>
    </lineage>
</organism>
<feature type="region of interest" description="Disordered" evidence="1">
    <location>
        <begin position="1"/>
        <end position="47"/>
    </location>
</feature>
<dbReference type="InterPro" id="IPR034660">
    <property type="entry name" value="DinB/YfiT-like"/>
</dbReference>
<name>L1KKF7_9ACTN</name>
<dbReference type="Gene3D" id="1.20.120.450">
    <property type="entry name" value="dinb family like domain"/>
    <property type="match status" value="1"/>
</dbReference>
<protein>
    <recommendedName>
        <fullName evidence="4">DinB family protein</fullName>
    </recommendedName>
</protein>
<dbReference type="InterPro" id="IPR007061">
    <property type="entry name" value="MST-like"/>
</dbReference>
<accession>L1KKF7</accession>
<dbReference type="AlphaFoldDB" id="L1KKF7"/>
<dbReference type="Pfam" id="PF04978">
    <property type="entry name" value="MST"/>
    <property type="match status" value="1"/>
</dbReference>
<evidence type="ECO:0000313" key="3">
    <source>
        <dbReference type="Proteomes" id="UP000010411"/>
    </source>
</evidence>
<dbReference type="EMBL" id="AEJC01000621">
    <property type="protein sequence ID" value="EKX61059.1"/>
    <property type="molecule type" value="Genomic_DNA"/>
</dbReference>
<keyword evidence="3" id="KW-1185">Reference proteome</keyword>
<comment type="caution">
    <text evidence="2">The sequence shown here is derived from an EMBL/GenBank/DDBJ whole genome shotgun (WGS) entry which is preliminary data.</text>
</comment>
<evidence type="ECO:0000256" key="1">
    <source>
        <dbReference type="SAM" id="MobiDB-lite"/>
    </source>
</evidence>
<dbReference type="SUPFAM" id="SSF109854">
    <property type="entry name" value="DinB/YfiT-like putative metalloenzymes"/>
    <property type="match status" value="1"/>
</dbReference>
<feature type="compositionally biased region" description="Low complexity" evidence="1">
    <location>
        <begin position="1"/>
        <end position="37"/>
    </location>
</feature>
<reference evidence="2 3" key="1">
    <citation type="submission" date="2012-11" db="EMBL/GenBank/DDBJ databases">
        <authorList>
            <person name="Huguet-Tapia J.C."/>
            <person name="Durkin A.S."/>
            <person name="Pettis G.S."/>
            <person name="Badger J.H."/>
        </authorList>
    </citation>
    <scope>NUCLEOTIDE SEQUENCE [LARGE SCALE GENOMIC DNA]</scope>
    <source>
        <strain evidence="2 3">91-03</strain>
    </source>
</reference>